<evidence type="ECO:0000256" key="1">
    <source>
        <dbReference type="SAM" id="MobiDB-lite"/>
    </source>
</evidence>
<dbReference type="RefSeq" id="WP_098042394.1">
    <property type="nucleotide sequence ID" value="NZ_JAOVAQ010000007.1"/>
</dbReference>
<feature type="transmembrane region" description="Helical" evidence="2">
    <location>
        <begin position="461"/>
        <end position="482"/>
    </location>
</feature>
<dbReference type="EMBL" id="PDEV01000001">
    <property type="protein sequence ID" value="PEN17117.1"/>
    <property type="molecule type" value="Genomic_DNA"/>
</dbReference>
<feature type="transmembrane region" description="Helical" evidence="2">
    <location>
        <begin position="438"/>
        <end position="454"/>
    </location>
</feature>
<keyword evidence="2" id="KW-1133">Transmembrane helix</keyword>
<accession>A0A2A8D8M5</accession>
<keyword evidence="2" id="KW-0812">Transmembrane</keyword>
<feature type="transmembrane region" description="Helical" evidence="2">
    <location>
        <begin position="321"/>
        <end position="342"/>
    </location>
</feature>
<feature type="region of interest" description="Disordered" evidence="1">
    <location>
        <begin position="1"/>
        <end position="26"/>
    </location>
</feature>
<sequence>MSESLDSPTYGEAEKPRDPISPLNPRRAERFNPTRFTLHTGGFSFFDSLGTSATAALHRVAHRFAALPAWAQVLSIWAPSRLWGFIVFWIVGMQQVAGQQKMGDGHVPTLLEYLGWWDAEWYERIYKNGYPIQLPVYDNGVVGHNTWAFLPAQPTIAGFIADTTGIPFALSTVMLSVVVSFALAWVIYLLFVGCLNWREHGVFEIRASQESPHRSLALWSVAAYGFCGPAVIFGTGYAESLTIFAIALFILLLAYDRYLWAIPVAFLATQSRPVGVPLGALAGIWWLYCVTSEYRVRRAAGGPSPLSTGQALMGAFAARSLHLISALIACVFALGHALHAAIATGRIDAYLATEIGWSGRTVDDGQHYVVQWVTNLNTYLPQWNMWAVALLVAVGFFAYFCWIFSRSTRSLLHPVMLIWCAAYMVYLGVFWLPQTSTFRILLPLFPLALVLMSYGKDSRAYRWLLVFFGLVLQLIWVGWLWHSHGPGDLNIP</sequence>
<organism evidence="3 4">
    <name type="scientific">Rothia dentocariosa</name>
    <dbReference type="NCBI Taxonomy" id="2047"/>
    <lineage>
        <taxon>Bacteria</taxon>
        <taxon>Bacillati</taxon>
        <taxon>Actinomycetota</taxon>
        <taxon>Actinomycetes</taxon>
        <taxon>Micrococcales</taxon>
        <taxon>Micrococcaceae</taxon>
        <taxon>Rothia</taxon>
    </lineage>
</organism>
<evidence type="ECO:0000313" key="4">
    <source>
        <dbReference type="Proteomes" id="UP000219947"/>
    </source>
</evidence>
<protein>
    <submittedName>
        <fullName evidence="3">Uncharacterized protein</fullName>
    </submittedName>
</protein>
<name>A0A2A8D8M5_9MICC</name>
<evidence type="ECO:0000256" key="2">
    <source>
        <dbReference type="SAM" id="Phobius"/>
    </source>
</evidence>
<proteinExistence type="predicted"/>
<feature type="transmembrane region" description="Helical" evidence="2">
    <location>
        <begin position="216"/>
        <end position="237"/>
    </location>
</feature>
<gene>
    <name evidence="3" type="ORF">CRM92_03615</name>
</gene>
<comment type="caution">
    <text evidence="3">The sequence shown here is derived from an EMBL/GenBank/DDBJ whole genome shotgun (WGS) entry which is preliminary data.</text>
</comment>
<feature type="transmembrane region" description="Helical" evidence="2">
    <location>
        <begin position="173"/>
        <end position="195"/>
    </location>
</feature>
<keyword evidence="2" id="KW-0472">Membrane</keyword>
<feature type="transmembrane region" description="Helical" evidence="2">
    <location>
        <begin position="383"/>
        <end position="404"/>
    </location>
</feature>
<feature type="transmembrane region" description="Helical" evidence="2">
    <location>
        <begin position="411"/>
        <end position="432"/>
    </location>
</feature>
<dbReference type="AlphaFoldDB" id="A0A2A8D8M5"/>
<reference evidence="3" key="1">
    <citation type="submission" date="2017-10" db="EMBL/GenBank/DDBJ databases">
        <title>Kefir isolates.</title>
        <authorList>
            <person name="Kim Y."/>
            <person name="Blasche S."/>
        </authorList>
    </citation>
    <scope>NUCLEOTIDE SEQUENCE [LARGE SCALE GENOMIC DNA]</scope>
    <source>
        <strain evidence="3">OG2-2</strain>
    </source>
</reference>
<keyword evidence="4" id="KW-1185">Reference proteome</keyword>
<dbReference type="Proteomes" id="UP000219947">
    <property type="component" value="Unassembled WGS sequence"/>
</dbReference>
<evidence type="ECO:0000313" key="3">
    <source>
        <dbReference type="EMBL" id="PEN17117.1"/>
    </source>
</evidence>
<feature type="transmembrane region" description="Helical" evidence="2">
    <location>
        <begin position="243"/>
        <end position="268"/>
    </location>
</feature>